<dbReference type="PANTHER" id="PTHR45932">
    <property type="entry name" value="PATELLIN-1"/>
    <property type="match status" value="1"/>
</dbReference>
<dbReference type="SMART" id="SM00516">
    <property type="entry name" value="SEC14"/>
    <property type="match status" value="1"/>
</dbReference>
<proteinExistence type="inferred from homology"/>
<dbReference type="Pfam" id="PF25099">
    <property type="entry name" value="GOLD_PATL1_C"/>
    <property type="match status" value="1"/>
</dbReference>
<keyword evidence="5" id="KW-0963">Cytoplasm</keyword>
<evidence type="ECO:0000259" key="12">
    <source>
        <dbReference type="PROSITE" id="PS50866"/>
    </source>
</evidence>
<dbReference type="Pfam" id="PF00650">
    <property type="entry name" value="CRAL_TRIO"/>
    <property type="match status" value="1"/>
</dbReference>
<comment type="similarity">
    <text evidence="3">Belongs to the patellin family.</text>
</comment>
<feature type="compositionally biased region" description="Basic and acidic residues" evidence="10">
    <location>
        <begin position="22"/>
        <end position="38"/>
    </location>
</feature>
<dbReference type="SUPFAM" id="SSF101576">
    <property type="entry name" value="Supernatant protein factor (SPF), C-terminal domain"/>
    <property type="match status" value="1"/>
</dbReference>
<feature type="region of interest" description="Disordered" evidence="10">
    <location>
        <begin position="252"/>
        <end position="280"/>
    </location>
</feature>
<evidence type="ECO:0000256" key="2">
    <source>
        <dbReference type="ARBA" id="ARBA00004496"/>
    </source>
</evidence>
<sequence length="617" mass="68907">MAEETQKPEASSAPAVAATEKPSTEEVVVEKPVDEKEPSPAPDPVAEAPEKPGPTEEQAPVEAVEAEKPKAVEVVGITQSVSYKEETTIVSELPEAQKKALDELKQLVQEAINKNEFTLSPPPPPPPAPAKEEEKPSESEPAKTEKVEEKTEEKVEEKTEERVEEKTEKKVEEKVEVKEEKPAASSAAEEPKPIETEPANPTPPPEEKIEVKEEKVEVQEEETKVEAALEKATAVDEDGAKTVEAIEETVVAASSAPASAAEPEETKTEETPAPPPPPPEEVSIWGIPLLVDERSDVILLKFLRARDFKVKDAFAMIKNTVRWRKEFGIEALLEEDFGSEFDDIVYMHGFDREGHPVCYNAFSAFQDKELYQNCFGDEKKRGKFLRWRIQFLEKSIRKLDFNPGGISTIVQVNDLKDSPWLGRKEFRQALDLFQDNYPEFVARQVFINVPWWYLAFNRIISPFLTQRTKSKFVFAGPAKSAETLFKYVAPEQVPVHFGGLSKKGEQEFTVSDSVTEVTVKLTTKHTVEIPVSESCLLVWELRAVGWDVSYGAEFVPDAEGGYTVIVSKSRKVTPSDDPVISDTFKIGEPGKIVLTIDNPTSKKKKLLYRFKTKPVSE</sequence>
<evidence type="ECO:0000256" key="9">
    <source>
        <dbReference type="ARBA" id="ARBA00023306"/>
    </source>
</evidence>
<dbReference type="GO" id="GO:0005737">
    <property type="term" value="C:cytoplasm"/>
    <property type="evidence" value="ECO:0007669"/>
    <property type="project" value="UniProtKB-SubCell"/>
</dbReference>
<dbReference type="GO" id="GO:0016020">
    <property type="term" value="C:membrane"/>
    <property type="evidence" value="ECO:0007669"/>
    <property type="project" value="UniProtKB-SubCell"/>
</dbReference>
<evidence type="ECO:0000256" key="3">
    <source>
        <dbReference type="ARBA" id="ARBA00007155"/>
    </source>
</evidence>
<dbReference type="SUPFAM" id="SSF46938">
    <property type="entry name" value="CRAL/TRIO N-terminal domain"/>
    <property type="match status" value="1"/>
</dbReference>
<dbReference type="PROSITE" id="PS50191">
    <property type="entry name" value="CRAL_TRIO"/>
    <property type="match status" value="1"/>
</dbReference>
<feature type="domain" description="CRAL-TRIO" evidence="11">
    <location>
        <begin position="334"/>
        <end position="505"/>
    </location>
</feature>
<feature type="compositionally biased region" description="Basic and acidic residues" evidence="10">
    <location>
        <begin position="130"/>
        <end position="182"/>
    </location>
</feature>
<evidence type="ECO:0000256" key="4">
    <source>
        <dbReference type="ARBA" id="ARBA00022448"/>
    </source>
</evidence>
<keyword evidence="8" id="KW-0472">Membrane</keyword>
<feature type="domain" description="GOLD" evidence="12">
    <location>
        <begin position="507"/>
        <end position="612"/>
    </location>
</feature>
<feature type="compositionally biased region" description="Basic and acidic residues" evidence="10">
    <location>
        <begin position="205"/>
        <end position="219"/>
    </location>
</feature>
<dbReference type="InterPro" id="IPR009038">
    <property type="entry name" value="GOLD_dom"/>
</dbReference>
<evidence type="ECO:0000313" key="13">
    <source>
        <dbReference type="EMBL" id="MBX15593.1"/>
    </source>
</evidence>
<feature type="compositionally biased region" description="Pro residues" evidence="10">
    <location>
        <begin position="120"/>
        <end position="129"/>
    </location>
</feature>
<organism evidence="13">
    <name type="scientific">Rhizophora mucronata</name>
    <name type="common">Asiatic mangrove</name>
    <dbReference type="NCBI Taxonomy" id="61149"/>
    <lineage>
        <taxon>Eukaryota</taxon>
        <taxon>Viridiplantae</taxon>
        <taxon>Streptophyta</taxon>
        <taxon>Embryophyta</taxon>
        <taxon>Tracheophyta</taxon>
        <taxon>Spermatophyta</taxon>
        <taxon>Magnoliopsida</taxon>
        <taxon>eudicotyledons</taxon>
        <taxon>Gunneridae</taxon>
        <taxon>Pentapetalae</taxon>
        <taxon>rosids</taxon>
        <taxon>fabids</taxon>
        <taxon>Malpighiales</taxon>
        <taxon>Rhizophoraceae</taxon>
        <taxon>Rhizophora</taxon>
    </lineage>
</organism>
<dbReference type="InterPro" id="IPR036273">
    <property type="entry name" value="CRAL/TRIO_N_dom_sf"/>
</dbReference>
<dbReference type="InterPro" id="IPR044834">
    <property type="entry name" value="PATL"/>
</dbReference>
<dbReference type="InterPro" id="IPR036865">
    <property type="entry name" value="CRAL-TRIO_dom_sf"/>
</dbReference>
<feature type="compositionally biased region" description="Low complexity" evidence="10">
    <location>
        <begin position="252"/>
        <end position="261"/>
    </location>
</feature>
<dbReference type="InterPro" id="IPR011074">
    <property type="entry name" value="CRAL/TRIO_N_dom"/>
</dbReference>
<dbReference type="Gene3D" id="1.10.8.20">
    <property type="entry name" value="N-terminal domain of phosphatidylinositol transfer protein sec14p"/>
    <property type="match status" value="1"/>
</dbReference>
<dbReference type="PRINTS" id="PR00180">
    <property type="entry name" value="CRETINALDHBP"/>
</dbReference>
<dbReference type="GO" id="GO:0051301">
    <property type="term" value="P:cell division"/>
    <property type="evidence" value="ECO:0007669"/>
    <property type="project" value="UniProtKB-KW"/>
</dbReference>
<dbReference type="SUPFAM" id="SSF52087">
    <property type="entry name" value="CRAL/TRIO domain"/>
    <property type="match status" value="1"/>
</dbReference>
<protein>
    <submittedName>
        <fullName evidence="13">Patellin-3</fullName>
    </submittedName>
</protein>
<dbReference type="InterPro" id="IPR056794">
    <property type="entry name" value="PATL1-6_C_GOLD"/>
</dbReference>
<keyword evidence="4" id="KW-0813">Transport</keyword>
<dbReference type="InterPro" id="IPR036598">
    <property type="entry name" value="GOLD_dom_sf"/>
</dbReference>
<dbReference type="CDD" id="cd00170">
    <property type="entry name" value="SEC14"/>
    <property type="match status" value="1"/>
</dbReference>
<accession>A0A2P2LC94</accession>
<evidence type="ECO:0000256" key="8">
    <source>
        <dbReference type="ARBA" id="ARBA00023136"/>
    </source>
</evidence>
<dbReference type="SMART" id="SM01100">
    <property type="entry name" value="CRAL_TRIO_N"/>
    <property type="match status" value="1"/>
</dbReference>
<dbReference type="EMBL" id="GGEC01035109">
    <property type="protein sequence ID" value="MBX15593.1"/>
    <property type="molecule type" value="Transcribed_RNA"/>
</dbReference>
<keyword evidence="9" id="KW-0131">Cell cycle</keyword>
<dbReference type="InterPro" id="IPR001251">
    <property type="entry name" value="CRAL-TRIO_dom"/>
</dbReference>
<evidence type="ECO:0000259" key="11">
    <source>
        <dbReference type="PROSITE" id="PS50191"/>
    </source>
</evidence>
<evidence type="ECO:0000256" key="1">
    <source>
        <dbReference type="ARBA" id="ARBA00004370"/>
    </source>
</evidence>
<dbReference type="GO" id="GO:0008289">
    <property type="term" value="F:lipid binding"/>
    <property type="evidence" value="ECO:0007669"/>
    <property type="project" value="UniProtKB-KW"/>
</dbReference>
<dbReference type="AlphaFoldDB" id="A0A2P2LC94"/>
<feature type="region of interest" description="Disordered" evidence="10">
    <location>
        <begin position="112"/>
        <end position="219"/>
    </location>
</feature>
<dbReference type="Gene3D" id="3.40.525.10">
    <property type="entry name" value="CRAL-TRIO lipid binding domain"/>
    <property type="match status" value="1"/>
</dbReference>
<evidence type="ECO:0000256" key="5">
    <source>
        <dbReference type="ARBA" id="ARBA00022490"/>
    </source>
</evidence>
<reference evidence="13" key="1">
    <citation type="submission" date="2018-02" db="EMBL/GenBank/DDBJ databases">
        <title>Rhizophora mucronata_Transcriptome.</title>
        <authorList>
            <person name="Meera S.P."/>
            <person name="Sreeshan A."/>
            <person name="Augustine A."/>
        </authorList>
    </citation>
    <scope>NUCLEOTIDE SEQUENCE</scope>
    <source>
        <tissue evidence="13">Leaf</tissue>
    </source>
</reference>
<dbReference type="Gene3D" id="2.60.120.680">
    <property type="entry name" value="GOLD domain"/>
    <property type="match status" value="1"/>
</dbReference>
<keyword evidence="6" id="KW-0132">Cell division</keyword>
<dbReference type="Pfam" id="PF03765">
    <property type="entry name" value="CRAL_TRIO_N"/>
    <property type="match status" value="1"/>
</dbReference>
<evidence type="ECO:0000256" key="6">
    <source>
        <dbReference type="ARBA" id="ARBA00022618"/>
    </source>
</evidence>
<evidence type="ECO:0000256" key="7">
    <source>
        <dbReference type="ARBA" id="ARBA00023121"/>
    </source>
</evidence>
<name>A0A2P2LC94_RHIMU</name>
<feature type="region of interest" description="Disordered" evidence="10">
    <location>
        <begin position="1"/>
        <end position="69"/>
    </location>
</feature>
<evidence type="ECO:0000256" key="10">
    <source>
        <dbReference type="SAM" id="MobiDB-lite"/>
    </source>
</evidence>
<dbReference type="PANTHER" id="PTHR45932:SF27">
    <property type="entry name" value="PATELLIN-2"/>
    <property type="match status" value="1"/>
</dbReference>
<dbReference type="PROSITE" id="PS50866">
    <property type="entry name" value="GOLD"/>
    <property type="match status" value="1"/>
</dbReference>
<comment type="subcellular location">
    <subcellularLocation>
        <location evidence="2">Cytoplasm</location>
    </subcellularLocation>
    <subcellularLocation>
        <location evidence="1">Membrane</location>
    </subcellularLocation>
</comment>
<keyword evidence="7" id="KW-0446">Lipid-binding</keyword>